<sequence>ITTISTHRAPTEINQSIDSVEGVIEVDMHSTQYHPNDTYNDTMSWLEDIPIEMVELEDILVDV</sequence>
<gene>
    <name evidence="1" type="ORF">KI387_017129</name>
</gene>
<protein>
    <submittedName>
        <fullName evidence="1">Uncharacterized protein</fullName>
    </submittedName>
</protein>
<dbReference type="Proteomes" id="UP000824469">
    <property type="component" value="Unassembled WGS sequence"/>
</dbReference>
<keyword evidence="2" id="KW-1185">Reference proteome</keyword>
<reference evidence="1 2" key="1">
    <citation type="journal article" date="2021" name="Nat. Plants">
        <title>The Taxus genome provides insights into paclitaxel biosynthesis.</title>
        <authorList>
            <person name="Xiong X."/>
            <person name="Gou J."/>
            <person name="Liao Q."/>
            <person name="Li Y."/>
            <person name="Zhou Q."/>
            <person name="Bi G."/>
            <person name="Li C."/>
            <person name="Du R."/>
            <person name="Wang X."/>
            <person name="Sun T."/>
            <person name="Guo L."/>
            <person name="Liang H."/>
            <person name="Lu P."/>
            <person name="Wu Y."/>
            <person name="Zhang Z."/>
            <person name="Ro D.K."/>
            <person name="Shang Y."/>
            <person name="Huang S."/>
            <person name="Yan J."/>
        </authorList>
    </citation>
    <scope>NUCLEOTIDE SEQUENCE [LARGE SCALE GENOMIC DNA]</scope>
    <source>
        <strain evidence="1">Ta-2019</strain>
    </source>
</reference>
<comment type="caution">
    <text evidence="1">The sequence shown here is derived from an EMBL/GenBank/DDBJ whole genome shotgun (WGS) entry which is preliminary data.</text>
</comment>
<organism evidence="1 2">
    <name type="scientific">Taxus chinensis</name>
    <name type="common">Chinese yew</name>
    <name type="synonym">Taxus wallichiana var. chinensis</name>
    <dbReference type="NCBI Taxonomy" id="29808"/>
    <lineage>
        <taxon>Eukaryota</taxon>
        <taxon>Viridiplantae</taxon>
        <taxon>Streptophyta</taxon>
        <taxon>Embryophyta</taxon>
        <taxon>Tracheophyta</taxon>
        <taxon>Spermatophyta</taxon>
        <taxon>Pinopsida</taxon>
        <taxon>Pinidae</taxon>
        <taxon>Conifers II</taxon>
        <taxon>Cupressales</taxon>
        <taxon>Taxaceae</taxon>
        <taxon>Taxus</taxon>
    </lineage>
</organism>
<feature type="non-terminal residue" evidence="1">
    <location>
        <position position="1"/>
    </location>
</feature>
<accession>A0AA38LHC8</accession>
<evidence type="ECO:0000313" key="1">
    <source>
        <dbReference type="EMBL" id="KAH9322490.1"/>
    </source>
</evidence>
<dbReference type="EMBL" id="JAHRHJ020000003">
    <property type="protein sequence ID" value="KAH9322490.1"/>
    <property type="molecule type" value="Genomic_DNA"/>
</dbReference>
<dbReference type="AlphaFoldDB" id="A0AA38LHC8"/>
<proteinExistence type="predicted"/>
<name>A0AA38LHC8_TAXCH</name>
<evidence type="ECO:0000313" key="2">
    <source>
        <dbReference type="Proteomes" id="UP000824469"/>
    </source>
</evidence>